<keyword evidence="3" id="KW-1133">Transmembrane helix</keyword>
<dbReference type="PANTHER" id="PTHR43086:SF2">
    <property type="entry name" value="HYDROXYSTEROID DEHYDROGENASE-LIKE PROTEIN 1"/>
    <property type="match status" value="1"/>
</dbReference>
<reference evidence="4 5" key="1">
    <citation type="submission" date="2024-02" db="EMBL/GenBank/DDBJ databases">
        <title>First draft genome assembly of two strains of Seiridium cardinale.</title>
        <authorList>
            <person name="Emiliani G."/>
            <person name="Scali E."/>
        </authorList>
    </citation>
    <scope>NUCLEOTIDE SEQUENCE [LARGE SCALE GENOMIC DNA]</scope>
    <source>
        <strain evidence="4 5">BM-138-000479</strain>
    </source>
</reference>
<protein>
    <submittedName>
        <fullName evidence="4">3-ketoacyl-CoA reductase</fullName>
    </submittedName>
</protein>
<dbReference type="SUPFAM" id="SSF51735">
    <property type="entry name" value="NAD(P)-binding Rossmann-fold domains"/>
    <property type="match status" value="1"/>
</dbReference>
<sequence>MKRMIEIPTLRPPPQPDLTLVDAPPMVAYCLSNGPNFRTSLQMAWQELSTNIIQFVGTIALAYICYWLLWHISFYLLLSLSLDRWRHRQQKPWALVTGSSAGIGLGSAQEIAIKGFNVVLLGHLRDELAEARSLILAESPRTEVEIVVLDATSEEAEQALRPLFSLPLTVLVNNVGCFPIKPPQIWNLMDYTGEELDRSLNINARFLSQFTRILLPQIC</sequence>
<keyword evidence="3" id="KW-0472">Membrane</keyword>
<proteinExistence type="predicted"/>
<dbReference type="PANTHER" id="PTHR43086">
    <property type="entry name" value="VERY-LONG-CHAIN 3-OXOOACYL-COA REDUCTASE"/>
    <property type="match status" value="1"/>
</dbReference>
<dbReference type="Gene3D" id="3.40.50.720">
    <property type="entry name" value="NAD(P)-binding Rossmann-like Domain"/>
    <property type="match status" value="1"/>
</dbReference>
<evidence type="ECO:0000256" key="3">
    <source>
        <dbReference type="SAM" id="Phobius"/>
    </source>
</evidence>
<comment type="caution">
    <text evidence="4">The sequence shown here is derived from an EMBL/GenBank/DDBJ whole genome shotgun (WGS) entry which is preliminary data.</text>
</comment>
<accession>A0ABR2Y8D7</accession>
<keyword evidence="5" id="KW-1185">Reference proteome</keyword>
<name>A0ABR2Y8D7_9PEZI</name>
<dbReference type="Pfam" id="PF00106">
    <property type="entry name" value="adh_short"/>
    <property type="match status" value="1"/>
</dbReference>
<keyword evidence="1" id="KW-0521">NADP</keyword>
<keyword evidence="2" id="KW-0560">Oxidoreductase</keyword>
<evidence type="ECO:0000313" key="5">
    <source>
        <dbReference type="Proteomes" id="UP001465668"/>
    </source>
</evidence>
<dbReference type="EMBL" id="JARVKM010000001">
    <property type="protein sequence ID" value="KAK9783474.1"/>
    <property type="molecule type" value="Genomic_DNA"/>
</dbReference>
<gene>
    <name evidence="4" type="ORF">SCAR479_00033</name>
</gene>
<evidence type="ECO:0000256" key="2">
    <source>
        <dbReference type="ARBA" id="ARBA00023002"/>
    </source>
</evidence>
<dbReference type="InterPro" id="IPR036291">
    <property type="entry name" value="NAD(P)-bd_dom_sf"/>
</dbReference>
<dbReference type="Proteomes" id="UP001465668">
    <property type="component" value="Unassembled WGS sequence"/>
</dbReference>
<organism evidence="4 5">
    <name type="scientific">Seiridium cardinale</name>
    <dbReference type="NCBI Taxonomy" id="138064"/>
    <lineage>
        <taxon>Eukaryota</taxon>
        <taxon>Fungi</taxon>
        <taxon>Dikarya</taxon>
        <taxon>Ascomycota</taxon>
        <taxon>Pezizomycotina</taxon>
        <taxon>Sordariomycetes</taxon>
        <taxon>Xylariomycetidae</taxon>
        <taxon>Amphisphaeriales</taxon>
        <taxon>Sporocadaceae</taxon>
        <taxon>Seiridium</taxon>
    </lineage>
</organism>
<evidence type="ECO:0000313" key="4">
    <source>
        <dbReference type="EMBL" id="KAK9783474.1"/>
    </source>
</evidence>
<dbReference type="InterPro" id="IPR002347">
    <property type="entry name" value="SDR_fam"/>
</dbReference>
<keyword evidence="3" id="KW-0812">Transmembrane</keyword>
<feature type="transmembrane region" description="Helical" evidence="3">
    <location>
        <begin position="52"/>
        <end position="78"/>
    </location>
</feature>
<evidence type="ECO:0000256" key="1">
    <source>
        <dbReference type="ARBA" id="ARBA00022857"/>
    </source>
</evidence>